<dbReference type="InParanoid" id="F4SAB0"/>
<dbReference type="AlphaFoldDB" id="F4SAB0"/>
<accession>F4SAB0</accession>
<dbReference type="EMBL" id="GL883176">
    <property type="protein sequence ID" value="EGF98436.1"/>
    <property type="molecule type" value="Genomic_DNA"/>
</dbReference>
<dbReference type="Proteomes" id="UP000001072">
    <property type="component" value="Unassembled WGS sequence"/>
</dbReference>
<dbReference type="HOGENOM" id="CLU_2306719_0_0_1"/>
<dbReference type="GeneID" id="18925024"/>
<proteinExistence type="predicted"/>
<dbReference type="VEuPathDB" id="FungiDB:MELLADRAFT_113562"/>
<evidence type="ECO:0000313" key="1">
    <source>
        <dbReference type="EMBL" id="EGF98436.1"/>
    </source>
</evidence>
<reference evidence="2" key="1">
    <citation type="journal article" date="2011" name="Proc. Natl. Acad. Sci. U.S.A.">
        <title>Obligate biotrophy features unraveled by the genomic analysis of rust fungi.</title>
        <authorList>
            <person name="Duplessis S."/>
            <person name="Cuomo C.A."/>
            <person name="Lin Y.-C."/>
            <person name="Aerts A."/>
            <person name="Tisserant E."/>
            <person name="Veneault-Fourrey C."/>
            <person name="Joly D.L."/>
            <person name="Hacquard S."/>
            <person name="Amselem J."/>
            <person name="Cantarel B.L."/>
            <person name="Chiu R."/>
            <person name="Coutinho P.M."/>
            <person name="Feau N."/>
            <person name="Field M."/>
            <person name="Frey P."/>
            <person name="Gelhaye E."/>
            <person name="Goldberg J."/>
            <person name="Grabherr M.G."/>
            <person name="Kodira C.D."/>
            <person name="Kohler A."/>
            <person name="Kuees U."/>
            <person name="Lindquist E.A."/>
            <person name="Lucas S.M."/>
            <person name="Mago R."/>
            <person name="Mauceli E."/>
            <person name="Morin E."/>
            <person name="Murat C."/>
            <person name="Pangilinan J.L."/>
            <person name="Park R."/>
            <person name="Pearson M."/>
            <person name="Quesneville H."/>
            <person name="Rouhier N."/>
            <person name="Sakthikumar S."/>
            <person name="Salamov A.A."/>
            <person name="Schmutz J."/>
            <person name="Selles B."/>
            <person name="Shapiro H."/>
            <person name="Tanguay P."/>
            <person name="Tuskan G.A."/>
            <person name="Henrissat B."/>
            <person name="Van de Peer Y."/>
            <person name="Rouze P."/>
            <person name="Ellis J.G."/>
            <person name="Dodds P.N."/>
            <person name="Schein J.E."/>
            <person name="Zhong S."/>
            <person name="Hamelin R.C."/>
            <person name="Grigoriev I.V."/>
            <person name="Szabo L.J."/>
            <person name="Martin F."/>
        </authorList>
    </citation>
    <scope>NUCLEOTIDE SEQUENCE [LARGE SCALE GENOMIC DNA]</scope>
    <source>
        <strain evidence="2">98AG31 / pathotype 3-4-7</strain>
    </source>
</reference>
<dbReference type="KEGG" id="mlr:MELLADRAFT_113562"/>
<protein>
    <submittedName>
        <fullName evidence="1">Uncharacterized protein</fullName>
    </submittedName>
</protein>
<dbReference type="RefSeq" id="XP_007418322.1">
    <property type="nucleotide sequence ID" value="XM_007418260.1"/>
</dbReference>
<gene>
    <name evidence="1" type="ORF">MELLADRAFT_113562</name>
</gene>
<sequence length="100" mass="10993">MSTNKIIEEEEHSSTIYIVKLITLLGNCTTTFVVQGLGSRIKCDCPDPASTNQPSLFAVPYNKHMCQVGWQRKTDARSSNSHNGCLMCEWDAPGGSNTLD</sequence>
<name>F4SAB0_MELLP</name>
<organism evidence="2">
    <name type="scientific">Melampsora larici-populina (strain 98AG31 / pathotype 3-4-7)</name>
    <name type="common">Poplar leaf rust fungus</name>
    <dbReference type="NCBI Taxonomy" id="747676"/>
    <lineage>
        <taxon>Eukaryota</taxon>
        <taxon>Fungi</taxon>
        <taxon>Dikarya</taxon>
        <taxon>Basidiomycota</taxon>
        <taxon>Pucciniomycotina</taxon>
        <taxon>Pucciniomycetes</taxon>
        <taxon>Pucciniales</taxon>
        <taxon>Melampsoraceae</taxon>
        <taxon>Melampsora</taxon>
    </lineage>
</organism>
<evidence type="ECO:0000313" key="2">
    <source>
        <dbReference type="Proteomes" id="UP000001072"/>
    </source>
</evidence>
<keyword evidence="2" id="KW-1185">Reference proteome</keyword>